<organism evidence="3 4">
    <name type="scientific">Picrophilus torridus (strain ATCC 700027 / DSM 9790 / JCM 10055 / NBRC 100828 / KAW 2/3)</name>
    <dbReference type="NCBI Taxonomy" id="1122961"/>
    <lineage>
        <taxon>Archaea</taxon>
        <taxon>Methanobacteriati</taxon>
        <taxon>Thermoplasmatota</taxon>
        <taxon>Thermoplasmata</taxon>
        <taxon>Thermoplasmatales</taxon>
        <taxon>Picrophilaceae</taxon>
        <taxon>Picrophilus</taxon>
    </lineage>
</organism>
<evidence type="ECO:0000313" key="4">
    <source>
        <dbReference type="Proteomes" id="UP000192315"/>
    </source>
</evidence>
<dbReference type="Gene3D" id="3.40.50.850">
    <property type="entry name" value="Isochorismatase-like"/>
    <property type="match status" value="1"/>
</dbReference>
<dbReference type="InterPro" id="IPR000868">
    <property type="entry name" value="Isochorismatase-like_dom"/>
</dbReference>
<evidence type="ECO:0000256" key="1">
    <source>
        <dbReference type="ARBA" id="ARBA00022801"/>
    </source>
</evidence>
<dbReference type="EMBL" id="FWYE01000001">
    <property type="protein sequence ID" value="SMD30489.1"/>
    <property type="molecule type" value="Genomic_DNA"/>
</dbReference>
<dbReference type="RefSeq" id="WP_084272440.1">
    <property type="nucleotide sequence ID" value="NZ_FWYE01000001.1"/>
</dbReference>
<feature type="domain" description="Isochorismatase-like" evidence="2">
    <location>
        <begin position="11"/>
        <end position="186"/>
    </location>
</feature>
<evidence type="ECO:0000313" key="3">
    <source>
        <dbReference type="EMBL" id="SMD30489.1"/>
    </source>
</evidence>
<evidence type="ECO:0000259" key="2">
    <source>
        <dbReference type="Pfam" id="PF00857"/>
    </source>
</evidence>
<dbReference type="Proteomes" id="UP000192315">
    <property type="component" value="Unassembled WGS sequence"/>
</dbReference>
<reference evidence="3 4" key="1">
    <citation type="submission" date="2017-04" db="EMBL/GenBank/DDBJ databases">
        <authorList>
            <person name="Varghese N."/>
            <person name="Submissions S."/>
        </authorList>
    </citation>
    <scope>NUCLEOTIDE SEQUENCE [LARGE SCALE GENOMIC DNA]</scope>
    <source>
        <strain evidence="3 4">DSM 9789</strain>
    </source>
</reference>
<sequence>MRYPGVEKSIIIFINNDMEFFNNIFSKMEIIMALDYINHFVEKYKIPVISTRRPINYSTSNPELMEFKMEVDKRRLMGKVPESPMDKKFADDFMLKRLTGDDYSVFKEDIFYKTNLDKIIKEQNKIDLLLCGFFTDTDVFISAVSAYIKEFNVYIISDATSTYSERLYFQSLEMLSYFGTVIDTRDMEKYF</sequence>
<keyword evidence="4" id="KW-1185">Reference proteome</keyword>
<dbReference type="GO" id="GO:0016787">
    <property type="term" value="F:hydrolase activity"/>
    <property type="evidence" value="ECO:0007669"/>
    <property type="project" value="UniProtKB-KW"/>
</dbReference>
<dbReference type="Pfam" id="PF00857">
    <property type="entry name" value="Isochorismatase"/>
    <property type="match status" value="1"/>
</dbReference>
<accession>A0A8G2FW06</accession>
<name>A0A8G2FW06_PICTO</name>
<keyword evidence="1" id="KW-0378">Hydrolase</keyword>
<dbReference type="PANTHER" id="PTHR43540:SF6">
    <property type="entry name" value="ISOCHORISMATASE-LIKE DOMAIN-CONTAINING PROTEIN"/>
    <property type="match status" value="1"/>
</dbReference>
<gene>
    <name evidence="3" type="ORF">SAMN02745355_0371</name>
</gene>
<dbReference type="SUPFAM" id="SSF52499">
    <property type="entry name" value="Isochorismatase-like hydrolases"/>
    <property type="match status" value="1"/>
</dbReference>
<dbReference type="PANTHER" id="PTHR43540">
    <property type="entry name" value="PEROXYUREIDOACRYLATE/UREIDOACRYLATE AMIDOHYDROLASE-RELATED"/>
    <property type="match status" value="1"/>
</dbReference>
<proteinExistence type="predicted"/>
<dbReference type="InterPro" id="IPR050272">
    <property type="entry name" value="Isochorismatase-like_hydrls"/>
</dbReference>
<protein>
    <submittedName>
        <fullName evidence="3">Nicotinamidase-related amidase</fullName>
    </submittedName>
</protein>
<dbReference type="InterPro" id="IPR036380">
    <property type="entry name" value="Isochorismatase-like_sf"/>
</dbReference>
<dbReference type="AlphaFoldDB" id="A0A8G2FW06"/>
<comment type="caution">
    <text evidence="3">The sequence shown here is derived from an EMBL/GenBank/DDBJ whole genome shotgun (WGS) entry which is preliminary data.</text>
</comment>